<accession>A0A7G7YRA7</accession>
<dbReference type="InterPro" id="IPR002060">
    <property type="entry name" value="Squ/phyt_synthse"/>
</dbReference>
<dbReference type="Gene3D" id="1.10.600.10">
    <property type="entry name" value="Farnesyl Diphosphate Synthase"/>
    <property type="match status" value="1"/>
</dbReference>
<keyword evidence="4" id="KW-1185">Reference proteome</keyword>
<dbReference type="PROSITE" id="PS01045">
    <property type="entry name" value="SQUALEN_PHYTOEN_SYN_2"/>
    <property type="match status" value="1"/>
</dbReference>
<dbReference type="UniPathway" id="UPA00799"/>
<comment type="pathway">
    <text evidence="1">Carotenoid biosynthesis; phytoene biosynthesis.</text>
</comment>
<organism evidence="3 4">
    <name type="scientific">Corynebacterium anserum</name>
    <dbReference type="NCBI Taxonomy" id="2684406"/>
    <lineage>
        <taxon>Bacteria</taxon>
        <taxon>Bacillati</taxon>
        <taxon>Actinomycetota</taxon>
        <taxon>Actinomycetes</taxon>
        <taxon>Mycobacteriales</taxon>
        <taxon>Corynebacteriaceae</taxon>
        <taxon>Corynebacterium</taxon>
    </lineage>
</organism>
<sequence>MAQRSAHQVINTYSSSFGLATALLSPAIKSDIRNLYAMVRIADEIVDGSARQAGVRDEDIATLLDNYERAVIAAPASRFHVDPVLHAYAGTARRCGIRTDDVRAFFRSMRTDLSHNEHSDNSLDDYIYGSAEVIGVMCVDIFLAGRQVTPDLREQMDIGARSLGAAFQKINFLRDYAEDTQELGRVYFPACAVEGLTDGTKKQIVADIRDDLTRARTAIPLLPLGARMGVLAATKLFENLTDKVDSRSAAALHRRRIRISAPHKMWITAQAIGEALWMSLFG</sequence>
<dbReference type="EMBL" id="CP046883">
    <property type="protein sequence ID" value="QNH97027.1"/>
    <property type="molecule type" value="Genomic_DNA"/>
</dbReference>
<dbReference type="PANTHER" id="PTHR31480">
    <property type="entry name" value="BIFUNCTIONAL LYCOPENE CYCLASE/PHYTOENE SYNTHASE"/>
    <property type="match status" value="1"/>
</dbReference>
<dbReference type="GO" id="GO:0004311">
    <property type="term" value="F:geranylgeranyl diphosphate synthase activity"/>
    <property type="evidence" value="ECO:0007669"/>
    <property type="project" value="InterPro"/>
</dbReference>
<dbReference type="SFLD" id="SFLDG01018">
    <property type="entry name" value="Squalene/Phytoene_Synthase_Lik"/>
    <property type="match status" value="1"/>
</dbReference>
<name>A0A7G7YRA7_9CORY</name>
<reference evidence="3 4" key="1">
    <citation type="submission" date="2019-12" db="EMBL/GenBank/DDBJ databases">
        <title>Corynebacterium sp. nov., isolated from feces of the Anser Albifrons in China.</title>
        <authorList>
            <person name="Liu Q."/>
        </authorList>
    </citation>
    <scope>NUCLEOTIDE SEQUENCE [LARGE SCALE GENOMIC DNA]</scope>
    <source>
        <strain evidence="3 4">23H37-10</strain>
    </source>
</reference>
<dbReference type="SFLD" id="SFLDG01212">
    <property type="entry name" value="Phytoene_synthase_like"/>
    <property type="match status" value="1"/>
</dbReference>
<keyword evidence="2" id="KW-0808">Transferase</keyword>
<gene>
    <name evidence="3" type="ORF">GP473_07985</name>
</gene>
<dbReference type="InterPro" id="IPR008949">
    <property type="entry name" value="Isoprenoid_synthase_dom_sf"/>
</dbReference>
<dbReference type="SFLD" id="SFLDS00005">
    <property type="entry name" value="Isoprenoid_Synthase_Type_I"/>
    <property type="match status" value="1"/>
</dbReference>
<evidence type="ECO:0000313" key="3">
    <source>
        <dbReference type="EMBL" id="QNH97027.1"/>
    </source>
</evidence>
<protein>
    <submittedName>
        <fullName evidence="3">Phytoene/squalene synthase family protein</fullName>
    </submittedName>
</protein>
<evidence type="ECO:0000256" key="1">
    <source>
        <dbReference type="ARBA" id="ARBA00004684"/>
    </source>
</evidence>
<dbReference type="Proteomes" id="UP000515275">
    <property type="component" value="Chromosome"/>
</dbReference>
<evidence type="ECO:0000313" key="4">
    <source>
        <dbReference type="Proteomes" id="UP000515275"/>
    </source>
</evidence>
<evidence type="ECO:0000256" key="2">
    <source>
        <dbReference type="ARBA" id="ARBA00022679"/>
    </source>
</evidence>
<proteinExistence type="predicted"/>
<dbReference type="Pfam" id="PF00494">
    <property type="entry name" value="SQS_PSY"/>
    <property type="match status" value="1"/>
</dbReference>
<dbReference type="InterPro" id="IPR019845">
    <property type="entry name" value="Squalene/phytoene_synthase_CS"/>
</dbReference>
<dbReference type="KEGG" id="cans:GP473_07985"/>
<dbReference type="InterPro" id="IPR044843">
    <property type="entry name" value="Trans_IPPS_bact-type"/>
</dbReference>
<dbReference type="SUPFAM" id="SSF48576">
    <property type="entry name" value="Terpenoid synthases"/>
    <property type="match status" value="1"/>
</dbReference>
<dbReference type="GO" id="GO:0008299">
    <property type="term" value="P:isoprenoid biosynthetic process"/>
    <property type="evidence" value="ECO:0007669"/>
    <property type="project" value="UniProtKB-ARBA"/>
</dbReference>
<dbReference type="AlphaFoldDB" id="A0A7G7YRA7"/>